<keyword evidence="1" id="KW-0732">Signal</keyword>
<reference evidence="2" key="1">
    <citation type="journal article" date="2021" name="Microb. Physiol.">
        <title>Proteogenomic Insights into the Physiology of Marine, Sulfate-Reducing, Filamentous Desulfonema limicola and Desulfonema magnum.</title>
        <authorList>
            <person name="Schnaars V."/>
            <person name="Wohlbrand L."/>
            <person name="Scheve S."/>
            <person name="Hinrichs C."/>
            <person name="Reinhardt R."/>
            <person name="Rabus R."/>
        </authorList>
    </citation>
    <scope>NUCLEOTIDE SEQUENCE</scope>
    <source>
        <strain evidence="2">5ac10</strain>
    </source>
</reference>
<keyword evidence="3" id="KW-1185">Reference proteome</keyword>
<dbReference type="Proteomes" id="UP000663720">
    <property type="component" value="Chromosome"/>
</dbReference>
<evidence type="ECO:0000313" key="3">
    <source>
        <dbReference type="Proteomes" id="UP000663720"/>
    </source>
</evidence>
<dbReference type="AlphaFoldDB" id="A0A975GJC4"/>
<evidence type="ECO:0000256" key="1">
    <source>
        <dbReference type="SAM" id="SignalP"/>
    </source>
</evidence>
<evidence type="ECO:0000313" key="2">
    <source>
        <dbReference type="EMBL" id="QTA83546.1"/>
    </source>
</evidence>
<accession>A0A975GJC4</accession>
<dbReference type="EMBL" id="CP061799">
    <property type="protein sequence ID" value="QTA83546.1"/>
    <property type="molecule type" value="Genomic_DNA"/>
</dbReference>
<feature type="signal peptide" evidence="1">
    <location>
        <begin position="1"/>
        <end position="22"/>
    </location>
</feature>
<dbReference type="Gene3D" id="2.40.160.10">
    <property type="entry name" value="Porin"/>
    <property type="match status" value="1"/>
</dbReference>
<proteinExistence type="predicted"/>
<protein>
    <submittedName>
        <fullName evidence="2">Porin domain-containing protein</fullName>
    </submittedName>
</protein>
<organism evidence="2 3">
    <name type="scientific">Desulfonema limicola</name>
    <dbReference type="NCBI Taxonomy" id="45656"/>
    <lineage>
        <taxon>Bacteria</taxon>
        <taxon>Pseudomonadati</taxon>
        <taxon>Thermodesulfobacteriota</taxon>
        <taxon>Desulfobacteria</taxon>
        <taxon>Desulfobacterales</taxon>
        <taxon>Desulfococcaceae</taxon>
        <taxon>Desulfonema</taxon>
    </lineage>
</organism>
<dbReference type="RefSeq" id="WP_207689374.1">
    <property type="nucleotide sequence ID" value="NZ_CP061799.1"/>
</dbReference>
<dbReference type="InterPro" id="IPR023614">
    <property type="entry name" value="Porin_dom_sf"/>
</dbReference>
<name>A0A975GJC4_9BACT</name>
<gene>
    <name evidence="2" type="ORF">dnl_59590</name>
</gene>
<feature type="chain" id="PRO_5036695327" evidence="1">
    <location>
        <begin position="23"/>
        <end position="400"/>
    </location>
</feature>
<dbReference type="SUPFAM" id="SSF56935">
    <property type="entry name" value="Porins"/>
    <property type="match status" value="1"/>
</dbReference>
<dbReference type="KEGG" id="dli:dnl_59590"/>
<sequence length="400" mass="46341">MKKKLVLLFLVMAFIVIPNVYAADLSGIEIHGFISQGYLQSDENNYLADSEDGAFQFNELGINFSKELTDKLRIGLQFFSRDLGDVGNNEVEIDWAYGDYRWQDWLGIRIGLMKMAQGFYNETRDVDMLRTFILLPQSVYIETSRDYYTRMWGGELYGEIPLNTFGSLSYRALIGTYSPDADNSGLTKFIDDDGVFNAEDMDNGIQYNGSLQWHTPLEGLRIGITGWKQRNFTTSLINSIPLGPGIPAGLPWEMELENWATVYSLEYSWNELILAAEYRYRETSYSVNNLPFDKTIDSEAWYASAAYRFTDWFELGTYYSESYPDKNDKDGDRFKTIGQPDFRAWQKDFALTARFDFNEYWLLKLEGHKMDGAGDLFILDNPDRLEEDWYLFAAKMTFNF</sequence>